<proteinExistence type="predicted"/>
<dbReference type="AlphaFoldDB" id="T0CP14"/>
<sequence>MKIYENQYHYGWEGDNGIGERLIQQIIDGTKTATCAPKISYTAEELEKTYALVGTVCTVTDKFGTPRCNVRHVEVFETTFGNPDPRLVHGEGAGEDVKKFQRDHMNAWNGMAAEGVPLTHDTVLIAELFELIKD</sequence>
<accession>T0CP14</accession>
<dbReference type="InterPro" id="IPR007374">
    <property type="entry name" value="ASCH_domain"/>
</dbReference>
<dbReference type="SUPFAM" id="SSF88697">
    <property type="entry name" value="PUA domain-like"/>
    <property type="match status" value="1"/>
</dbReference>
<keyword evidence="2" id="KW-1185">Reference proteome</keyword>
<dbReference type="STRING" id="1356854.N007_17270"/>
<dbReference type="eggNOG" id="COG4405">
    <property type="taxonomic scope" value="Bacteria"/>
</dbReference>
<dbReference type="Proteomes" id="UP000829401">
    <property type="component" value="Chromosome"/>
</dbReference>
<reference evidence="2" key="1">
    <citation type="journal article" date="2022" name="G3 (Bethesda)">
        <title>Unveiling the complete genome sequence of Alicyclobacillus acidoterrestris DSM 3922T, a taint-producing strain.</title>
        <authorList>
            <person name="Leonardo I.C."/>
            <person name="Barreto Crespo M.T."/>
            <person name="Gaspar F.B."/>
        </authorList>
    </citation>
    <scope>NUCLEOTIDE SEQUENCE [LARGE SCALE GENOMIC DNA]</scope>
    <source>
        <strain evidence="2">DSM 3922</strain>
    </source>
</reference>
<evidence type="ECO:0000313" key="1">
    <source>
        <dbReference type="EMBL" id="UNO48085.1"/>
    </source>
</evidence>
<dbReference type="OrthoDB" id="9807542at2"/>
<accession>A0A9E7CRK8</accession>
<dbReference type="PANTHER" id="PTHR39203:SF1">
    <property type="entry name" value="CYTOPLASMIC PROTEIN"/>
    <property type="match status" value="1"/>
</dbReference>
<dbReference type="SMART" id="SM01022">
    <property type="entry name" value="ASCH"/>
    <property type="match status" value="1"/>
</dbReference>
<gene>
    <name evidence="1" type="ORF">K1I37_15550</name>
</gene>
<name>T0CP14_ALIAG</name>
<protein>
    <submittedName>
        <fullName evidence="1">Uncharacterized protein</fullName>
    </submittedName>
</protein>
<organism evidence="1 2">
    <name type="scientific">Alicyclobacillus acidoterrestris (strain ATCC 49025 / DSM 3922 / CIP 106132 / NCIMB 13137 / GD3B)</name>
    <dbReference type="NCBI Taxonomy" id="1356854"/>
    <lineage>
        <taxon>Bacteria</taxon>
        <taxon>Bacillati</taxon>
        <taxon>Bacillota</taxon>
        <taxon>Bacilli</taxon>
        <taxon>Bacillales</taxon>
        <taxon>Alicyclobacillaceae</taxon>
        <taxon>Alicyclobacillus</taxon>
    </lineage>
</organism>
<dbReference type="RefSeq" id="WP_021298592.1">
    <property type="nucleotide sequence ID" value="NZ_AURB01000198.1"/>
</dbReference>
<dbReference type="KEGG" id="aaco:K1I37_15550"/>
<dbReference type="Gene3D" id="3.10.400.10">
    <property type="entry name" value="Sulfate adenylyltransferase"/>
    <property type="match status" value="1"/>
</dbReference>
<dbReference type="InterPro" id="IPR015947">
    <property type="entry name" value="PUA-like_sf"/>
</dbReference>
<evidence type="ECO:0000313" key="2">
    <source>
        <dbReference type="Proteomes" id="UP000829401"/>
    </source>
</evidence>
<dbReference type="EMBL" id="CP080467">
    <property type="protein sequence ID" value="UNO48085.1"/>
    <property type="molecule type" value="Genomic_DNA"/>
</dbReference>
<dbReference type="PANTHER" id="PTHR39203">
    <property type="entry name" value="CYTOPLASMIC PROTEIN-RELATED"/>
    <property type="match status" value="1"/>
</dbReference>
<dbReference type="InterPro" id="IPR009326">
    <property type="entry name" value="DUF984"/>
</dbReference>